<gene>
    <name evidence="10" type="ORF">ABDJ85_07495</name>
</gene>
<dbReference type="Proteomes" id="UP001495147">
    <property type="component" value="Unassembled WGS sequence"/>
</dbReference>
<dbReference type="PANTHER" id="PTHR38766">
    <property type="entry name" value="FLAGELLAR PROTEIN FLIO"/>
    <property type="match status" value="1"/>
</dbReference>
<evidence type="ECO:0000313" key="10">
    <source>
        <dbReference type="EMBL" id="MEO3691309.1"/>
    </source>
</evidence>
<evidence type="ECO:0000313" key="11">
    <source>
        <dbReference type="Proteomes" id="UP001495147"/>
    </source>
</evidence>
<evidence type="ECO:0000256" key="7">
    <source>
        <dbReference type="ARBA" id="ARBA00023143"/>
    </source>
</evidence>
<evidence type="ECO:0000256" key="4">
    <source>
        <dbReference type="ARBA" id="ARBA00022692"/>
    </source>
</evidence>
<accession>A0ABV0G0P7</accession>
<reference evidence="10 11" key="1">
    <citation type="submission" date="2024-05" db="EMBL/GenBank/DDBJ databases">
        <title>Roseateles sp. DJS-2-20 16S ribosomal RNA gene Genome sequencing and assembly.</title>
        <authorList>
            <person name="Woo H."/>
        </authorList>
    </citation>
    <scope>NUCLEOTIDE SEQUENCE [LARGE SCALE GENOMIC DNA]</scope>
    <source>
        <strain evidence="10 11">DJS-2-20</strain>
    </source>
</reference>
<dbReference type="Pfam" id="PF04347">
    <property type="entry name" value="FliO"/>
    <property type="match status" value="1"/>
</dbReference>
<evidence type="ECO:0000256" key="9">
    <source>
        <dbReference type="SAM" id="Phobius"/>
    </source>
</evidence>
<evidence type="ECO:0000256" key="1">
    <source>
        <dbReference type="ARBA" id="ARBA00004117"/>
    </source>
</evidence>
<dbReference type="PANTHER" id="PTHR38766:SF1">
    <property type="entry name" value="FLAGELLAR PROTEIN FLIO"/>
    <property type="match status" value="1"/>
</dbReference>
<feature type="transmembrane region" description="Helical" evidence="9">
    <location>
        <begin position="6"/>
        <end position="27"/>
    </location>
</feature>
<keyword evidence="11" id="KW-1185">Reference proteome</keyword>
<comment type="similarity">
    <text evidence="8">Belongs to the FliO/MopB family.</text>
</comment>
<keyword evidence="6 9" id="KW-0472">Membrane</keyword>
<dbReference type="InterPro" id="IPR022781">
    <property type="entry name" value="Flagellar_biosynth_FliO"/>
</dbReference>
<keyword evidence="10" id="KW-0969">Cilium</keyword>
<dbReference type="RefSeq" id="WP_347704149.1">
    <property type="nucleotide sequence ID" value="NZ_JBDPZD010000002.1"/>
</dbReference>
<evidence type="ECO:0000256" key="2">
    <source>
        <dbReference type="ARBA" id="ARBA00004236"/>
    </source>
</evidence>
<name>A0ABV0G0P7_9BURK</name>
<comment type="subcellular location">
    <subcellularLocation>
        <location evidence="1">Bacterial flagellum basal body</location>
    </subcellularLocation>
    <subcellularLocation>
        <location evidence="2">Cell membrane</location>
    </subcellularLocation>
</comment>
<keyword evidence="5 9" id="KW-1133">Transmembrane helix</keyword>
<sequence length="118" mass="12308">MNASSGFVSLLWFLAILAVIPLALWLLKRTPMGGAGMGGLLRVVSSLPLSTNQRILIVEVGQGEDRQWLVLGATPQGISTLHTLPPQAEPPSGAALTPFAQMLGRKLAGKPDGGADAR</sequence>
<evidence type="ECO:0000256" key="5">
    <source>
        <dbReference type="ARBA" id="ARBA00022989"/>
    </source>
</evidence>
<keyword evidence="7" id="KW-0975">Bacterial flagellum</keyword>
<proteinExistence type="inferred from homology"/>
<dbReference type="InterPro" id="IPR052205">
    <property type="entry name" value="FliO/MopB"/>
</dbReference>
<evidence type="ECO:0000256" key="6">
    <source>
        <dbReference type="ARBA" id="ARBA00023136"/>
    </source>
</evidence>
<protein>
    <submittedName>
        <fullName evidence="10">Flagellar biosynthetic protein FliO</fullName>
    </submittedName>
</protein>
<keyword evidence="10" id="KW-0966">Cell projection</keyword>
<keyword evidence="4 9" id="KW-0812">Transmembrane</keyword>
<keyword evidence="10" id="KW-0282">Flagellum</keyword>
<evidence type="ECO:0000256" key="8">
    <source>
        <dbReference type="ARBA" id="ARBA00037937"/>
    </source>
</evidence>
<dbReference type="EMBL" id="JBDPZD010000002">
    <property type="protein sequence ID" value="MEO3691309.1"/>
    <property type="molecule type" value="Genomic_DNA"/>
</dbReference>
<organism evidence="10 11">
    <name type="scientific">Roseateles paludis</name>
    <dbReference type="NCBI Taxonomy" id="3145238"/>
    <lineage>
        <taxon>Bacteria</taxon>
        <taxon>Pseudomonadati</taxon>
        <taxon>Pseudomonadota</taxon>
        <taxon>Betaproteobacteria</taxon>
        <taxon>Burkholderiales</taxon>
        <taxon>Sphaerotilaceae</taxon>
        <taxon>Roseateles</taxon>
    </lineage>
</organism>
<keyword evidence="3" id="KW-1003">Cell membrane</keyword>
<comment type="caution">
    <text evidence="10">The sequence shown here is derived from an EMBL/GenBank/DDBJ whole genome shotgun (WGS) entry which is preliminary data.</text>
</comment>
<evidence type="ECO:0000256" key="3">
    <source>
        <dbReference type="ARBA" id="ARBA00022475"/>
    </source>
</evidence>